<keyword evidence="1" id="KW-0472">Membrane</keyword>
<organism evidence="2 3">
    <name type="scientific">Streptomyces zagrosensis</name>
    <dbReference type="NCBI Taxonomy" id="1042984"/>
    <lineage>
        <taxon>Bacteria</taxon>
        <taxon>Bacillati</taxon>
        <taxon>Actinomycetota</taxon>
        <taxon>Actinomycetes</taxon>
        <taxon>Kitasatosporales</taxon>
        <taxon>Streptomycetaceae</taxon>
        <taxon>Streptomyces</taxon>
    </lineage>
</organism>
<evidence type="ECO:0000313" key="3">
    <source>
        <dbReference type="Proteomes" id="UP000588098"/>
    </source>
</evidence>
<name>A0A7W9V173_9ACTN</name>
<keyword evidence="1" id="KW-0812">Transmembrane</keyword>
<dbReference type="RefSeq" id="WP_184577302.1">
    <property type="nucleotide sequence ID" value="NZ_JACHJL010000020.1"/>
</dbReference>
<gene>
    <name evidence="2" type="ORF">FHS42_006065</name>
</gene>
<dbReference type="InterPro" id="IPR031876">
    <property type="entry name" value="DUF4760"/>
</dbReference>
<evidence type="ECO:0000313" key="2">
    <source>
        <dbReference type="EMBL" id="MBB5938973.1"/>
    </source>
</evidence>
<accession>A0A7W9V173</accession>
<dbReference type="Pfam" id="PF15956">
    <property type="entry name" value="DUF4760"/>
    <property type="match status" value="1"/>
</dbReference>
<feature type="transmembrane region" description="Helical" evidence="1">
    <location>
        <begin position="6"/>
        <end position="25"/>
    </location>
</feature>
<keyword evidence="1" id="KW-1133">Transmembrane helix</keyword>
<reference evidence="2 3" key="1">
    <citation type="submission" date="2020-08" db="EMBL/GenBank/DDBJ databases">
        <title>Genomic Encyclopedia of Type Strains, Phase III (KMG-III): the genomes of soil and plant-associated and newly described type strains.</title>
        <authorList>
            <person name="Whitman W."/>
        </authorList>
    </citation>
    <scope>NUCLEOTIDE SEQUENCE [LARGE SCALE GENOMIC DNA]</scope>
    <source>
        <strain evidence="2 3">CECT 8305</strain>
    </source>
</reference>
<dbReference type="AlphaFoldDB" id="A0A7W9V173"/>
<dbReference type="EMBL" id="JACHJL010000020">
    <property type="protein sequence ID" value="MBB5938973.1"/>
    <property type="molecule type" value="Genomic_DNA"/>
</dbReference>
<proteinExistence type="predicted"/>
<protein>
    <submittedName>
        <fullName evidence="2">Uncharacterized protein</fullName>
    </submittedName>
</protein>
<evidence type="ECO:0000256" key="1">
    <source>
        <dbReference type="SAM" id="Phobius"/>
    </source>
</evidence>
<dbReference type="Proteomes" id="UP000588098">
    <property type="component" value="Unassembled WGS sequence"/>
</dbReference>
<keyword evidence="3" id="KW-1185">Reference proteome</keyword>
<sequence length="181" mass="20131">MDATITLNLAALFISLAALIVSILLTQRQIRLSNGGNHLPVILEAFKMHHNPAYLEAEKYLLHELAQEHSADCGCTGLPEPARTHALTIGMYFDDLGKLVAHDVIDQNLIVGSYGVEGIVCMWDALAPYVYQQRRTHDNHFWIYFENLAARTAATPNSLVYAALSLCSRPPQQPPRTPRPN</sequence>
<comment type="caution">
    <text evidence="2">The sequence shown here is derived from an EMBL/GenBank/DDBJ whole genome shotgun (WGS) entry which is preliminary data.</text>
</comment>